<evidence type="ECO:0000313" key="2">
    <source>
        <dbReference type="Proteomes" id="UP000702425"/>
    </source>
</evidence>
<dbReference type="EMBL" id="SRRZ01000029">
    <property type="protein sequence ID" value="NQE34343.1"/>
    <property type="molecule type" value="Genomic_DNA"/>
</dbReference>
<proteinExistence type="predicted"/>
<comment type="caution">
    <text evidence="1">The sequence shown here is derived from an EMBL/GenBank/DDBJ whole genome shotgun (WGS) entry which is preliminary data.</text>
</comment>
<evidence type="ECO:0000313" key="1">
    <source>
        <dbReference type="EMBL" id="NQE34343.1"/>
    </source>
</evidence>
<organism evidence="1 2">
    <name type="scientific">Microcoleus asticus IPMA8</name>
    <dbReference type="NCBI Taxonomy" id="2563858"/>
    <lineage>
        <taxon>Bacteria</taxon>
        <taxon>Bacillati</taxon>
        <taxon>Cyanobacteriota</taxon>
        <taxon>Cyanophyceae</taxon>
        <taxon>Oscillatoriophycideae</taxon>
        <taxon>Oscillatoriales</taxon>
        <taxon>Microcoleaceae</taxon>
        <taxon>Microcoleus</taxon>
        <taxon>Microcoleus asticus</taxon>
    </lineage>
</organism>
<keyword evidence="2" id="KW-1185">Reference proteome</keyword>
<gene>
    <name evidence="1" type="ORF">E5S67_02067</name>
</gene>
<dbReference type="Pfam" id="PF14516">
    <property type="entry name" value="AAA_35"/>
    <property type="match status" value="1"/>
</dbReference>
<sequence length="134" mass="15719">MNFQWAKAALTNSDQLWQWFCTKITRKLKLENTLPESWEGVTPSNNCSNYFETYLLPKIPTALVLVLYNVEWILEHQAIANDFVRLLVFWHNNAANNDSWKKLRLVIVHSQDIRTNREFNVGFVIDFSEAETGQ</sequence>
<protein>
    <submittedName>
        <fullName evidence="1">Uncharacterized protein</fullName>
    </submittedName>
</protein>
<reference evidence="1 2" key="1">
    <citation type="journal article" date="2020" name="Sci. Rep.">
        <title>A novel cyanobacterial geosmin producer, revising GeoA distribution and dispersion patterns in Bacteria.</title>
        <authorList>
            <person name="Churro C."/>
            <person name="Semedo-Aguiar A.P."/>
            <person name="Silva A.D."/>
            <person name="Pereira-Leal J.B."/>
            <person name="Leite R.B."/>
        </authorList>
    </citation>
    <scope>NUCLEOTIDE SEQUENCE [LARGE SCALE GENOMIC DNA]</scope>
    <source>
        <strain evidence="1 2">IPMA8</strain>
    </source>
</reference>
<dbReference type="Proteomes" id="UP000702425">
    <property type="component" value="Unassembled WGS sequence"/>
</dbReference>
<accession>A0ABX2CW46</accession>
<name>A0ABX2CW46_9CYAN</name>